<accession>A0AC61NPS8</accession>
<evidence type="ECO:0000313" key="2">
    <source>
        <dbReference type="Proteomes" id="UP000826212"/>
    </source>
</evidence>
<keyword evidence="2" id="KW-1185">Reference proteome</keyword>
<organism evidence="1 2">
    <name type="scientific">Halosquirtibacter laminarini</name>
    <dbReference type="NCBI Taxonomy" id="3374600"/>
    <lineage>
        <taxon>Bacteria</taxon>
        <taxon>Pseudomonadati</taxon>
        <taxon>Bacteroidota</taxon>
        <taxon>Bacteroidia</taxon>
        <taxon>Marinilabiliales</taxon>
        <taxon>Prolixibacteraceae</taxon>
        <taxon>Halosquirtibacter</taxon>
    </lineage>
</organism>
<reference evidence="1" key="1">
    <citation type="submission" date="2021-08" db="EMBL/GenBank/DDBJ databases">
        <title>Novel anaerobic bacterium isolated from sea squirt in East Sea, Republic of Korea.</title>
        <authorList>
            <person name="Nguyen T.H."/>
            <person name="Li Z."/>
            <person name="Lee Y.-J."/>
            <person name="Ko J."/>
            <person name="Kim S.-G."/>
        </authorList>
    </citation>
    <scope>NUCLEOTIDE SEQUENCE</scope>
    <source>
        <strain evidence="1">KCTC 25031</strain>
    </source>
</reference>
<dbReference type="EMBL" id="CP081303">
    <property type="protein sequence ID" value="QZE15304.1"/>
    <property type="molecule type" value="Genomic_DNA"/>
</dbReference>
<dbReference type="Proteomes" id="UP000826212">
    <property type="component" value="Chromosome"/>
</dbReference>
<name>A0AC61NPS8_9BACT</name>
<protein>
    <submittedName>
        <fullName evidence="1">M60 family metallopeptidase</fullName>
    </submittedName>
</protein>
<sequence length="955" mass="108485">MKIYKIFLAFFFFTIACKEEETLVPTYLDIENKSEQIFFSDNADSRQVIFSTNASIVDVSSSVDWCTVSVSKSTTPEQKVLNIDIANHEKKDERTCNIFLNVEGITKKISITQLGITPQIIIPNKEFKVNYKSQVLDVLVSGNIDLKLKNTADWIVEKKNKEKAASLVEHHFHFEISRMETNVESRATYIYFSSEDKSVKDSIQVIQVVNLDDNYTPSNTDIFPKDTKLKVLTVSLSPSSDFQSGYEITKAMDGDYSTYYHSKWPGVQPSNKENHTFVFDIESTSSSVLNYIVLHPRQGGVNGIIKDATVWAKGGEDNTFIQIGEVHASNTNSAITIKLETPIVEPMQVKIVVTDTFSKDGAYHVSLAEAEFFQASHVESLENDIQFFEDETFSKLKPGVTIDDIENSFIKNIALYLITGRYDEKYRIQNYEPYRPIESLKQELKTNNYSAFENPTGIFFQEDQDIVLFVGETHGEEISLKIHNFGSEGGSSSYLLSEGFNLIQTRNKGNGYIQYYTPNYEDAKNIKVHIASGKINGLFRKDRDDNTTGSGILDHTTSEILDIVGDRVHLAFPVSELNKYCRNEMHDLIVHYDSIISSEQTMMGLRKYKRLPKNHMFGRVVWSGYMFADGMGAGFHNNTMASLLDVNQLKIQSWGIAHEFGHVNQVRPGMMWVRTAEVTNNIYSTWAQYCFSPNNLRLENENVGGEVGGRWNAFLQSAFINGEEWGLQGGPDFAYEERKNGWGGDFFVANIPLWQLMLYYHIAGDGNSWGVQYPFADIFEKCRVEDQSQYSEGELQMNFVRNFCDVVKEDLSDFFISCGILIPVDKKFEDYRPSRKTITQEMVDQTIEYIRKYQKPSAKVKYISGNSIDAYKYHKRVEGTFNNGVSGTTTKTIQGSVWKNITVYETYQGDSLIDITLVFTGDVNKTFTKVSYPSGATRIEAVGYDGSRTLVYGTR</sequence>
<evidence type="ECO:0000313" key="1">
    <source>
        <dbReference type="EMBL" id="QZE15304.1"/>
    </source>
</evidence>
<gene>
    <name evidence="1" type="ORF">K4L44_05575</name>
</gene>
<proteinExistence type="predicted"/>